<dbReference type="Proteomes" id="UP000192368">
    <property type="component" value="Unassembled WGS sequence"/>
</dbReference>
<dbReference type="STRING" id="573058.SAMN00017477_0679"/>
<evidence type="ECO:0000259" key="3">
    <source>
        <dbReference type="PROSITE" id="PS51371"/>
    </source>
</evidence>
<dbReference type="InterPro" id="IPR016842">
    <property type="entry name" value="UCP026546_HTH-CBS"/>
</dbReference>
<dbReference type="RefSeq" id="WP_084230335.1">
    <property type="nucleotide sequence ID" value="NZ_FWWR01000009.1"/>
</dbReference>
<dbReference type="PROSITE" id="PS51371">
    <property type="entry name" value="CBS"/>
    <property type="match status" value="1"/>
</dbReference>
<dbReference type="InterPro" id="IPR036388">
    <property type="entry name" value="WH-like_DNA-bd_sf"/>
</dbReference>
<dbReference type="InterPro" id="IPR046342">
    <property type="entry name" value="CBS_dom_sf"/>
</dbReference>
<dbReference type="SUPFAM" id="SSF54631">
    <property type="entry name" value="CBS-domain pair"/>
    <property type="match status" value="1"/>
</dbReference>
<dbReference type="PIRSF" id="PIRSF026546">
    <property type="entry name" value="UCP026546_CBS_YqzB"/>
    <property type="match status" value="1"/>
</dbReference>
<dbReference type="InterPro" id="IPR036390">
    <property type="entry name" value="WH_DNA-bd_sf"/>
</dbReference>
<reference evidence="5" key="1">
    <citation type="submission" date="2017-04" db="EMBL/GenBank/DDBJ databases">
        <authorList>
            <person name="Varghese N."/>
            <person name="Submissions S."/>
        </authorList>
    </citation>
    <scope>NUCLEOTIDE SEQUENCE [LARGE SCALE GENOMIC DNA]</scope>
    <source>
        <strain evidence="5">DSM 20463</strain>
    </source>
</reference>
<evidence type="ECO:0000313" key="4">
    <source>
        <dbReference type="EMBL" id="SMB84499.1"/>
    </source>
</evidence>
<dbReference type="InterPro" id="IPR013196">
    <property type="entry name" value="HTH_11"/>
</dbReference>
<name>A0A1W1UU34_PEPAS</name>
<dbReference type="SUPFAM" id="SSF46785">
    <property type="entry name" value="Winged helix' DNA-binding domain"/>
    <property type="match status" value="1"/>
</dbReference>
<dbReference type="Pfam" id="PF08279">
    <property type="entry name" value="HTH_11"/>
    <property type="match status" value="1"/>
</dbReference>
<keyword evidence="5" id="KW-1185">Reference proteome</keyword>
<dbReference type="SMART" id="SM00116">
    <property type="entry name" value="CBS"/>
    <property type="match status" value="2"/>
</dbReference>
<evidence type="ECO:0000313" key="5">
    <source>
        <dbReference type="Proteomes" id="UP000192368"/>
    </source>
</evidence>
<evidence type="ECO:0000256" key="2">
    <source>
        <dbReference type="PROSITE-ProRule" id="PRU00703"/>
    </source>
</evidence>
<dbReference type="Gene3D" id="3.10.580.10">
    <property type="entry name" value="CBS-domain"/>
    <property type="match status" value="1"/>
</dbReference>
<dbReference type="Pfam" id="PF00571">
    <property type="entry name" value="CBS"/>
    <property type="match status" value="2"/>
</dbReference>
<dbReference type="InterPro" id="IPR051462">
    <property type="entry name" value="CBS_domain-containing"/>
</dbReference>
<organism evidence="4 5">
    <name type="scientific">Peptoniphilus asaccharolyticus DSM 20463</name>
    <dbReference type="NCBI Taxonomy" id="573058"/>
    <lineage>
        <taxon>Bacteria</taxon>
        <taxon>Bacillati</taxon>
        <taxon>Bacillota</taxon>
        <taxon>Tissierellia</taxon>
        <taxon>Tissierellales</taxon>
        <taxon>Peptoniphilaceae</taxon>
        <taxon>Peptoniphilus</taxon>
    </lineage>
</organism>
<dbReference type="PANTHER" id="PTHR48108:SF32">
    <property type="entry name" value="TRANSCRIPTIONAL REPRESSOR CCPN"/>
    <property type="match status" value="1"/>
</dbReference>
<feature type="domain" description="CBS" evidence="3">
    <location>
        <begin position="144"/>
        <end position="207"/>
    </location>
</feature>
<accession>A0A1W1UU34</accession>
<sequence>MELTKRQNEIVAIVKEKGPITGDEIAKELNISRSTIRSDLTILTMIEILGARPKVGYYYSMENQSSGFKKKVDTILVKDTMSVPVVMDANTSVYDVIVGLFLENVSSIFISQDGVLSGVVSRKDLLRTTLGKMDLNITPVGLIMTRMPNIIYVKEDDNILDAAIKIFEHKIDSLPVVRESKTGLKCVGRFTKTNITRIFVDLVREDF</sequence>
<dbReference type="InterPro" id="IPR000644">
    <property type="entry name" value="CBS_dom"/>
</dbReference>
<dbReference type="OrthoDB" id="9793615at2"/>
<keyword evidence="1" id="KW-0677">Repeat</keyword>
<keyword evidence="2" id="KW-0129">CBS domain</keyword>
<dbReference type="Gene3D" id="1.10.10.10">
    <property type="entry name" value="Winged helix-like DNA-binding domain superfamily/Winged helix DNA-binding domain"/>
    <property type="match status" value="1"/>
</dbReference>
<protein>
    <submittedName>
        <fullName evidence="4">CBS domain-containing protein</fullName>
    </submittedName>
</protein>
<gene>
    <name evidence="4" type="ORF">SAMN00017477_0679</name>
</gene>
<dbReference type="EMBL" id="FWWR01000009">
    <property type="protein sequence ID" value="SMB84499.1"/>
    <property type="molecule type" value="Genomic_DNA"/>
</dbReference>
<proteinExistence type="predicted"/>
<dbReference type="AlphaFoldDB" id="A0A1W1UU34"/>
<dbReference type="PANTHER" id="PTHR48108">
    <property type="entry name" value="CBS DOMAIN-CONTAINING PROTEIN CBSX2, CHLOROPLASTIC"/>
    <property type="match status" value="1"/>
</dbReference>
<evidence type="ECO:0000256" key="1">
    <source>
        <dbReference type="ARBA" id="ARBA00022737"/>
    </source>
</evidence>
<dbReference type="CDD" id="cd04617">
    <property type="entry name" value="CBS_pair_CcpN"/>
    <property type="match status" value="1"/>
</dbReference>